<evidence type="ECO:0000256" key="3">
    <source>
        <dbReference type="ARBA" id="ARBA00023125"/>
    </source>
</evidence>
<dbReference type="InterPro" id="IPR000847">
    <property type="entry name" value="LysR_HTH_N"/>
</dbReference>
<evidence type="ECO:0000313" key="7">
    <source>
        <dbReference type="Proteomes" id="UP001216674"/>
    </source>
</evidence>
<dbReference type="Pfam" id="PF00126">
    <property type="entry name" value="HTH_1"/>
    <property type="match status" value="1"/>
</dbReference>
<keyword evidence="3" id="KW-0238">DNA-binding</keyword>
<name>A0ABT6ANK3_9BURK</name>
<accession>A0ABT6ANK3</accession>
<dbReference type="InterPro" id="IPR005119">
    <property type="entry name" value="LysR_subst-bd"/>
</dbReference>
<evidence type="ECO:0000256" key="2">
    <source>
        <dbReference type="ARBA" id="ARBA00023015"/>
    </source>
</evidence>
<organism evidence="6 7">
    <name type="scientific">Cupriavidus basilensis</name>
    <dbReference type="NCBI Taxonomy" id="68895"/>
    <lineage>
        <taxon>Bacteria</taxon>
        <taxon>Pseudomonadati</taxon>
        <taxon>Pseudomonadota</taxon>
        <taxon>Betaproteobacteria</taxon>
        <taxon>Burkholderiales</taxon>
        <taxon>Burkholderiaceae</taxon>
        <taxon>Cupriavidus</taxon>
    </lineage>
</organism>
<keyword evidence="2" id="KW-0805">Transcription regulation</keyword>
<dbReference type="SUPFAM" id="SSF46785">
    <property type="entry name" value="Winged helix' DNA-binding domain"/>
    <property type="match status" value="1"/>
</dbReference>
<dbReference type="SUPFAM" id="SSF53850">
    <property type="entry name" value="Periplasmic binding protein-like II"/>
    <property type="match status" value="1"/>
</dbReference>
<evidence type="ECO:0000256" key="1">
    <source>
        <dbReference type="ARBA" id="ARBA00009437"/>
    </source>
</evidence>
<dbReference type="Gene3D" id="3.40.190.290">
    <property type="match status" value="1"/>
</dbReference>
<dbReference type="PANTHER" id="PTHR30419">
    <property type="entry name" value="HTH-TYPE TRANSCRIPTIONAL REGULATOR YBHD"/>
    <property type="match status" value="1"/>
</dbReference>
<dbReference type="Gene3D" id="1.10.10.10">
    <property type="entry name" value="Winged helix-like DNA-binding domain superfamily/Winged helix DNA-binding domain"/>
    <property type="match status" value="1"/>
</dbReference>
<proteinExistence type="inferred from homology"/>
<evidence type="ECO:0000259" key="5">
    <source>
        <dbReference type="PROSITE" id="PS50931"/>
    </source>
</evidence>
<keyword evidence="4" id="KW-0804">Transcription</keyword>
<dbReference type="CDD" id="cd05466">
    <property type="entry name" value="PBP2_LTTR_substrate"/>
    <property type="match status" value="1"/>
</dbReference>
<sequence length="316" mass="35289">MDIERAMRRVRLHDLQTLVAVVQAGGMRKASQAMHLSQSAVSRVIGELEDTLGLRLLERGPKGIEPTPFGEALVRRSKAVFDEMQGALRELDHLADPSGGEVRLGCMETLHAGLVSATMEAVLRKHPRMRFVLESGQSPDLINHFLMERMVSFVVARPYKLPLPPGIDGEPLFHDHMRVVVGHAGPFAKRRRIELDELVDAHWILSRNEVMPETPLPEALAARGLAMPQRVIHSGSLMARYSLLDTGRFVTMVPHSLLPFGRHREMFKVLPIALPPWRTPTMILTLRGRTLGPAAQLFLSVLRELAQPLCLPPRSQ</sequence>
<dbReference type="Proteomes" id="UP001216674">
    <property type="component" value="Unassembled WGS sequence"/>
</dbReference>
<gene>
    <name evidence="6" type="ORF">P3W85_14730</name>
</gene>
<evidence type="ECO:0000256" key="4">
    <source>
        <dbReference type="ARBA" id="ARBA00023163"/>
    </source>
</evidence>
<dbReference type="PROSITE" id="PS50931">
    <property type="entry name" value="HTH_LYSR"/>
    <property type="match status" value="1"/>
</dbReference>
<keyword evidence="7" id="KW-1185">Reference proteome</keyword>
<dbReference type="PANTHER" id="PTHR30419:SF8">
    <property type="entry name" value="NITROGEN ASSIMILATION TRANSCRIPTIONAL ACTIVATOR-RELATED"/>
    <property type="match status" value="1"/>
</dbReference>
<dbReference type="InterPro" id="IPR050950">
    <property type="entry name" value="HTH-type_LysR_regulators"/>
</dbReference>
<protein>
    <submittedName>
        <fullName evidence="6">LysR family transcriptional regulator</fullName>
    </submittedName>
</protein>
<dbReference type="EMBL" id="JARJLM010000255">
    <property type="protein sequence ID" value="MDF3834199.1"/>
    <property type="molecule type" value="Genomic_DNA"/>
</dbReference>
<dbReference type="InterPro" id="IPR036390">
    <property type="entry name" value="WH_DNA-bd_sf"/>
</dbReference>
<dbReference type="RefSeq" id="WP_276265336.1">
    <property type="nucleotide sequence ID" value="NZ_JARJLM010000255.1"/>
</dbReference>
<dbReference type="PRINTS" id="PR00039">
    <property type="entry name" value="HTHLYSR"/>
</dbReference>
<feature type="domain" description="HTH lysR-type" evidence="5">
    <location>
        <begin position="10"/>
        <end position="67"/>
    </location>
</feature>
<evidence type="ECO:0000313" key="6">
    <source>
        <dbReference type="EMBL" id="MDF3834199.1"/>
    </source>
</evidence>
<dbReference type="Pfam" id="PF03466">
    <property type="entry name" value="LysR_substrate"/>
    <property type="match status" value="1"/>
</dbReference>
<comment type="caution">
    <text evidence="6">The sequence shown here is derived from an EMBL/GenBank/DDBJ whole genome shotgun (WGS) entry which is preliminary data.</text>
</comment>
<reference evidence="6 7" key="1">
    <citation type="submission" date="2023-03" db="EMBL/GenBank/DDBJ databases">
        <title>Draft assemblies of triclosan tolerant bacteria isolated from returned activated sludge.</title>
        <authorList>
            <person name="Van Hamelsveld S."/>
        </authorList>
    </citation>
    <scope>NUCLEOTIDE SEQUENCE [LARGE SCALE GENOMIC DNA]</scope>
    <source>
        <strain evidence="6 7">GW210010_S58</strain>
    </source>
</reference>
<comment type="similarity">
    <text evidence="1">Belongs to the LysR transcriptional regulatory family.</text>
</comment>
<dbReference type="InterPro" id="IPR036388">
    <property type="entry name" value="WH-like_DNA-bd_sf"/>
</dbReference>